<dbReference type="Proteomes" id="UP000008367">
    <property type="component" value="Unassembled WGS sequence"/>
</dbReference>
<reference evidence="1 2" key="1">
    <citation type="submission" date="2012-10" db="EMBL/GenBank/DDBJ databases">
        <title>Genome sequence of Vibrio Cholerae HENC-02.</title>
        <authorList>
            <person name="Eppinger M."/>
            <person name="Hasan N.A."/>
            <person name="Sengamalay N."/>
            <person name="Hine E."/>
            <person name="Su Q."/>
            <person name="Daugherty S.C."/>
            <person name="Young S."/>
            <person name="Sadzewicz L."/>
            <person name="Tallon L."/>
            <person name="Cebula T.A."/>
            <person name="Ravel J."/>
            <person name="Colwell R.R."/>
        </authorList>
    </citation>
    <scope>NUCLEOTIDE SEQUENCE [LARGE SCALE GENOMIC DNA]</scope>
    <source>
        <strain evidence="1 2">HENC-02</strain>
    </source>
</reference>
<sequence length="11" mass="1452">PERYLRDLAYR</sequence>
<dbReference type="EMBL" id="AJSR01002201">
    <property type="protein sequence ID" value="EKM29194.1"/>
    <property type="molecule type" value="Genomic_DNA"/>
</dbReference>
<organism evidence="1 2">
    <name type="scientific">Vibrio harveyi</name>
    <name type="common">Beneckea harveyi</name>
    <dbReference type="NCBI Taxonomy" id="669"/>
    <lineage>
        <taxon>Bacteria</taxon>
        <taxon>Pseudomonadati</taxon>
        <taxon>Pseudomonadota</taxon>
        <taxon>Gammaproteobacteria</taxon>
        <taxon>Vibrionales</taxon>
        <taxon>Vibrionaceae</taxon>
        <taxon>Vibrio</taxon>
    </lineage>
</organism>
<accession>A0A454CS31</accession>
<protein>
    <submittedName>
        <fullName evidence="1">Uncharacterized protein</fullName>
    </submittedName>
</protein>
<proteinExistence type="predicted"/>
<feature type="non-terminal residue" evidence="1">
    <location>
        <position position="1"/>
    </location>
</feature>
<name>A0A454CS31_VIBHA</name>
<comment type="caution">
    <text evidence="1">The sequence shown here is derived from an EMBL/GenBank/DDBJ whole genome shotgun (WGS) entry which is preliminary data.</text>
</comment>
<evidence type="ECO:0000313" key="1">
    <source>
        <dbReference type="EMBL" id="EKM29194.1"/>
    </source>
</evidence>
<gene>
    <name evidence="1" type="ORF">VCHENC02_4976B</name>
</gene>
<evidence type="ECO:0000313" key="2">
    <source>
        <dbReference type="Proteomes" id="UP000008367"/>
    </source>
</evidence>